<dbReference type="EMBL" id="AJWJ01000129">
    <property type="protein sequence ID" value="KAF2074800.1"/>
    <property type="molecule type" value="Genomic_DNA"/>
</dbReference>
<comment type="caution">
    <text evidence="1">The sequence shown here is derived from an EMBL/GenBank/DDBJ whole genome shotgun (WGS) entry which is preliminary data.</text>
</comment>
<accession>A0A8J4PW36</accession>
<evidence type="ECO:0000313" key="2">
    <source>
        <dbReference type="Proteomes" id="UP000695562"/>
    </source>
</evidence>
<dbReference type="AlphaFoldDB" id="A0A8J4PW36"/>
<name>A0A8J4PW36_9MYCE</name>
<sequence length="547" mass="63186">MLILQKKIIEYLWNEIKEEESVLQYHYGVTRIDRRDFSRQRFNISLVSKYWWGIVSRLFSYCGIVSVTKNNQHTKTIYDLLFEKINNPHNLLSFHSQLSFLSSIQLFKTTQQEINLQATNTLYHQLNGELNRECDNNDGDRDLDGIDIAQRNEFYKRFYINIRRLSINIGSLTNFDLEILYQGIKDISACEPDLDSFNFSCDVNFILDLPAEVSQALCALGITYFHFTFTAKRLMPHDMDKLKQFFVLHAPSITSFNIQAFKDDNLQVCCQLLPMLTNLKNLYYSSFYGDDVDEDQQPFYQIVSNLKLDKVAIDFFSPEQNEQLFVKNQISTYRNSPLSIVSLTKGKEFSIKLADPLIQSPIVYSKSIKSININHNSHTFNIDDQDTGAGNSIQKTCFVMDSLMSGKHTLDFLFLSTPINIDYLAGFVHSNPAIRNLAIGYIFSGNQMFYQSLVNNVSLFSIELTIVDQNEIHSIVNSVAKNTTLKYVIITSIPSNTFLNDTNRNQIESRFTVQYKDNTNNNISINNNNNNNTITFILKDKNYFKLI</sequence>
<evidence type="ECO:0000313" key="1">
    <source>
        <dbReference type="EMBL" id="KAF2074800.1"/>
    </source>
</evidence>
<dbReference type="Proteomes" id="UP000695562">
    <property type="component" value="Unassembled WGS sequence"/>
</dbReference>
<organism evidence="1 2">
    <name type="scientific">Polysphondylium violaceum</name>
    <dbReference type="NCBI Taxonomy" id="133409"/>
    <lineage>
        <taxon>Eukaryota</taxon>
        <taxon>Amoebozoa</taxon>
        <taxon>Evosea</taxon>
        <taxon>Eumycetozoa</taxon>
        <taxon>Dictyostelia</taxon>
        <taxon>Dictyosteliales</taxon>
        <taxon>Dictyosteliaceae</taxon>
        <taxon>Polysphondylium</taxon>
    </lineage>
</organism>
<keyword evidence="2" id="KW-1185">Reference proteome</keyword>
<gene>
    <name evidence="1" type="ORF">CYY_003903</name>
</gene>
<protein>
    <submittedName>
        <fullName evidence="1">Uncharacterized protein</fullName>
    </submittedName>
</protein>
<reference evidence="1" key="1">
    <citation type="submission" date="2020-01" db="EMBL/GenBank/DDBJ databases">
        <title>Development of genomics and gene disruption for Polysphondylium violaceum indicates a role for the polyketide synthase stlB in stalk morphogenesis.</title>
        <authorList>
            <person name="Narita B."/>
            <person name="Kawabe Y."/>
            <person name="Kin K."/>
            <person name="Saito T."/>
            <person name="Gibbs R."/>
            <person name="Kuspa A."/>
            <person name="Muzny D."/>
            <person name="Queller D."/>
            <person name="Richards S."/>
            <person name="Strassman J."/>
            <person name="Sucgang R."/>
            <person name="Worley K."/>
            <person name="Schaap P."/>
        </authorList>
    </citation>
    <scope>NUCLEOTIDE SEQUENCE</scope>
    <source>
        <strain evidence="1">QSvi11</strain>
    </source>
</reference>
<proteinExistence type="predicted"/>